<dbReference type="PROSITE" id="PS00595">
    <property type="entry name" value="AA_TRANSFER_CLASS_5"/>
    <property type="match status" value="1"/>
</dbReference>
<dbReference type="PANTHER" id="PTHR21152:SF40">
    <property type="entry name" value="ALANINE--GLYOXYLATE AMINOTRANSFERASE"/>
    <property type="match status" value="1"/>
</dbReference>
<dbReference type="SUPFAM" id="SSF53383">
    <property type="entry name" value="PLP-dependent transferases"/>
    <property type="match status" value="1"/>
</dbReference>
<dbReference type="GO" id="GO:0004760">
    <property type="term" value="F:L-serine-pyruvate transaminase activity"/>
    <property type="evidence" value="ECO:0007669"/>
    <property type="project" value="TreeGrafter"/>
</dbReference>
<dbReference type="GO" id="GO:0005777">
    <property type="term" value="C:peroxisome"/>
    <property type="evidence" value="ECO:0007669"/>
    <property type="project" value="TreeGrafter"/>
</dbReference>
<evidence type="ECO:0000313" key="11">
    <source>
        <dbReference type="Proteomes" id="UP000290189"/>
    </source>
</evidence>
<evidence type="ECO:0000313" key="10">
    <source>
        <dbReference type="EMBL" id="SPQ96557.1"/>
    </source>
</evidence>
<organism evidence="10 11">
    <name type="scientific">Plasmodiophora brassicae</name>
    <name type="common">Clubroot disease agent</name>
    <dbReference type="NCBI Taxonomy" id="37360"/>
    <lineage>
        <taxon>Eukaryota</taxon>
        <taxon>Sar</taxon>
        <taxon>Rhizaria</taxon>
        <taxon>Endomyxa</taxon>
        <taxon>Phytomyxea</taxon>
        <taxon>Plasmodiophorida</taxon>
        <taxon>Plasmodiophoridae</taxon>
        <taxon>Plasmodiophora</taxon>
    </lineage>
</organism>
<keyword evidence="10" id="KW-0496">Mitochondrion</keyword>
<evidence type="ECO:0000256" key="1">
    <source>
        <dbReference type="ARBA" id="ARBA00001933"/>
    </source>
</evidence>
<evidence type="ECO:0000259" key="9">
    <source>
        <dbReference type="Pfam" id="PF00266"/>
    </source>
</evidence>
<feature type="domain" description="Aminotransferase class V" evidence="9">
    <location>
        <begin position="99"/>
        <end position="405"/>
    </location>
</feature>
<name>A0A3P3Y8U1_PLABS</name>
<proteinExistence type="inferred from homology"/>
<comment type="similarity">
    <text evidence="2 7">Belongs to the class-V pyridoxal-phosphate-dependent aminotransferase family.</text>
</comment>
<comment type="cofactor">
    <cofactor evidence="1 8">
        <name>pyridoxal 5'-phosphate</name>
        <dbReference type="ChEBI" id="CHEBI:597326"/>
    </cofactor>
</comment>
<dbReference type="InterPro" id="IPR015421">
    <property type="entry name" value="PyrdxlP-dep_Trfase_major"/>
</dbReference>
<dbReference type="Proteomes" id="UP000290189">
    <property type="component" value="Unassembled WGS sequence"/>
</dbReference>
<evidence type="ECO:0000256" key="8">
    <source>
        <dbReference type="RuleBase" id="RU004504"/>
    </source>
</evidence>
<keyword evidence="4" id="KW-0032">Aminotransferase</keyword>
<dbReference type="InterPro" id="IPR000192">
    <property type="entry name" value="Aminotrans_V_dom"/>
</dbReference>
<accession>A0A3P3Y8U1</accession>
<keyword evidence="6" id="KW-0663">Pyridoxal phosphate</keyword>
<geneLocation type="mitochondrion" evidence="10"/>
<dbReference type="InterPro" id="IPR020578">
    <property type="entry name" value="Aminotrans_V_PyrdxlP_BS"/>
</dbReference>
<gene>
    <name evidence="10" type="ORF">PLBR_LOCUS3772</name>
</gene>
<dbReference type="AlphaFoldDB" id="A0A3P3Y8U1"/>
<dbReference type="EMBL" id="OVEO01000006">
    <property type="protein sequence ID" value="SPQ96557.1"/>
    <property type="molecule type" value="Genomic_DNA"/>
</dbReference>
<evidence type="ECO:0000256" key="3">
    <source>
        <dbReference type="ARBA" id="ARBA00013049"/>
    </source>
</evidence>
<dbReference type="FunFam" id="3.40.640.10:FF:000027">
    <property type="entry name" value="Serine--pyruvate aminotransferase, mitochondrial"/>
    <property type="match status" value="1"/>
</dbReference>
<dbReference type="CDD" id="cd06451">
    <property type="entry name" value="AGAT_like"/>
    <property type="match status" value="1"/>
</dbReference>
<dbReference type="GO" id="GO:0008453">
    <property type="term" value="F:alanine-glyoxylate transaminase activity"/>
    <property type="evidence" value="ECO:0007669"/>
    <property type="project" value="UniProtKB-EC"/>
</dbReference>
<reference evidence="10 11" key="1">
    <citation type="submission" date="2018-03" db="EMBL/GenBank/DDBJ databases">
        <authorList>
            <person name="Fogelqvist J."/>
        </authorList>
    </citation>
    <scope>NUCLEOTIDE SEQUENCE [LARGE SCALE GENOMIC DNA]</scope>
</reference>
<protein>
    <recommendedName>
        <fullName evidence="3">alanine--glyoxylate transaminase</fullName>
        <ecNumber evidence="3">2.6.1.44</ecNumber>
    </recommendedName>
</protein>
<dbReference type="EC" id="2.6.1.44" evidence="3"/>
<evidence type="ECO:0000256" key="4">
    <source>
        <dbReference type="ARBA" id="ARBA00022576"/>
    </source>
</evidence>
<dbReference type="PANTHER" id="PTHR21152">
    <property type="entry name" value="AMINOTRANSFERASE CLASS V"/>
    <property type="match status" value="1"/>
</dbReference>
<sequence>MPRIRSRLWRPNTHTCIAIASVSATVDPHLMWHVTRGRRVAVSSFQSIIRRGFATSTTTMTHDAKVDESSRIKVGQLDVPPRVLLGPGPSNAHPRVLQALSMRQIGHLDPKFIDIMSENQQLLRYAFQTKNKVTIPVSGTGSAAMEACFANLVEPGDTVLVFTAGYFALRMIDMAERYGGKVAKVVKPWGSAFTLDEIRAGLEQYSPKIVGIVHADTSTGVLQPMEGVGELVHKHNALLILDTVTSLGGIPLFIDQWDVDAAYSGSQKCLSCPPGIAPVTLNDRAMQKVNNRKSKVANWYLDLTMVGKYWGSERTYHHTAPINMNYALREALRLVSEEGLEARWKRHADNAKLFAARLKDIGLECFIPEATRLSTLISVTVPNGIDAKAACKYCLDTFNVEIGGGLGELAGKIFRVGLMGFNSRRENIELCCAALKAALDEQRK</sequence>
<dbReference type="InterPro" id="IPR015424">
    <property type="entry name" value="PyrdxlP-dep_Trfase"/>
</dbReference>
<evidence type="ECO:0000256" key="2">
    <source>
        <dbReference type="ARBA" id="ARBA00009236"/>
    </source>
</evidence>
<dbReference type="Gene3D" id="3.90.1150.10">
    <property type="entry name" value="Aspartate Aminotransferase, domain 1"/>
    <property type="match status" value="1"/>
</dbReference>
<keyword evidence="5" id="KW-0808">Transferase</keyword>
<dbReference type="Pfam" id="PF00266">
    <property type="entry name" value="Aminotran_5"/>
    <property type="match status" value="1"/>
</dbReference>
<dbReference type="Gene3D" id="3.40.640.10">
    <property type="entry name" value="Type I PLP-dependent aspartate aminotransferase-like (Major domain)"/>
    <property type="match status" value="1"/>
</dbReference>
<evidence type="ECO:0000256" key="7">
    <source>
        <dbReference type="RuleBase" id="RU004075"/>
    </source>
</evidence>
<evidence type="ECO:0000256" key="5">
    <source>
        <dbReference type="ARBA" id="ARBA00022679"/>
    </source>
</evidence>
<evidence type="ECO:0000256" key="6">
    <source>
        <dbReference type="ARBA" id="ARBA00022898"/>
    </source>
</evidence>
<dbReference type="InterPro" id="IPR015422">
    <property type="entry name" value="PyrdxlP-dep_Trfase_small"/>
</dbReference>
<dbReference type="GO" id="GO:0019265">
    <property type="term" value="P:glycine biosynthetic process, by transamination of glyoxylate"/>
    <property type="evidence" value="ECO:0007669"/>
    <property type="project" value="TreeGrafter"/>
</dbReference>